<dbReference type="Pfam" id="PF13924">
    <property type="entry name" value="Lipocalin_5"/>
    <property type="match status" value="1"/>
</dbReference>
<proteinExistence type="predicted"/>
<comment type="caution">
    <text evidence="2">The sequence shown here is derived from an EMBL/GenBank/DDBJ whole genome shotgun (WGS) entry which is preliminary data.</text>
</comment>
<dbReference type="OMA" id="AWTHDSY"/>
<name>A0A117E4V1_ASPNG</name>
<evidence type="ECO:0000313" key="3">
    <source>
        <dbReference type="Proteomes" id="UP000068243"/>
    </source>
</evidence>
<accession>A0A117E4V1</accession>
<organism evidence="2 3">
    <name type="scientific">Aspergillus niger</name>
    <dbReference type="NCBI Taxonomy" id="5061"/>
    <lineage>
        <taxon>Eukaryota</taxon>
        <taxon>Fungi</taxon>
        <taxon>Dikarya</taxon>
        <taxon>Ascomycota</taxon>
        <taxon>Pezizomycotina</taxon>
        <taxon>Eurotiomycetes</taxon>
        <taxon>Eurotiomycetidae</taxon>
        <taxon>Eurotiales</taxon>
        <taxon>Aspergillaceae</taxon>
        <taxon>Aspergillus</taxon>
        <taxon>Aspergillus subgen. Circumdati</taxon>
    </lineage>
</organism>
<sequence>MLGPSQVRETIIGSWRLDSFVSEPLSGEESYNQFPFGKDAQGFIIYTEDGYMSAHLMKPGAPRCATNGFLEAPNDELGVAMKHFLAYAGRFEIHEQADGLYLRHNIEVSSYPDWLGTVQERKVWLNGDVLKLQTVNVLEVEVMAERASGNSGL</sequence>
<dbReference type="AlphaFoldDB" id="A0A117E4V1"/>
<dbReference type="InterPro" id="IPR024311">
    <property type="entry name" value="Lipocalin-like"/>
</dbReference>
<dbReference type="OrthoDB" id="3904217at2759"/>
<protein>
    <recommendedName>
        <fullName evidence="1">Lipocalin-like domain-containing protein</fullName>
    </recommendedName>
</protein>
<evidence type="ECO:0000259" key="1">
    <source>
        <dbReference type="Pfam" id="PF13924"/>
    </source>
</evidence>
<evidence type="ECO:0000313" key="2">
    <source>
        <dbReference type="EMBL" id="GAQ47706.1"/>
    </source>
</evidence>
<gene>
    <name evidence="2" type="ORF">ABL_10367</name>
</gene>
<reference evidence="3" key="1">
    <citation type="journal article" date="2016" name="Genome Announc.">
        <title>Draft genome sequence of Aspergillus niger strain An76.</title>
        <authorList>
            <person name="Gong W."/>
            <person name="Cheng Z."/>
            <person name="Zhang H."/>
            <person name="Liu L."/>
            <person name="Gao P."/>
            <person name="Wang L."/>
        </authorList>
    </citation>
    <scope>NUCLEOTIDE SEQUENCE [LARGE SCALE GENOMIC DNA]</scope>
    <source>
        <strain evidence="3">An76</strain>
    </source>
</reference>
<dbReference type="Proteomes" id="UP000068243">
    <property type="component" value="Unassembled WGS sequence"/>
</dbReference>
<dbReference type="EMBL" id="BCMY01000050">
    <property type="protein sequence ID" value="GAQ47706.1"/>
    <property type="molecule type" value="Genomic_DNA"/>
</dbReference>
<feature type="domain" description="Lipocalin-like" evidence="1">
    <location>
        <begin position="12"/>
        <end position="139"/>
    </location>
</feature>